<dbReference type="EMBL" id="BFEA01000910">
    <property type="protein sequence ID" value="GBG91473.1"/>
    <property type="molecule type" value="Genomic_DNA"/>
</dbReference>
<name>A0A388MAE9_CHABU</name>
<evidence type="ECO:0000313" key="3">
    <source>
        <dbReference type="Proteomes" id="UP000265515"/>
    </source>
</evidence>
<keyword evidence="1" id="KW-1133">Transmembrane helix</keyword>
<reference evidence="2 3" key="1">
    <citation type="journal article" date="2018" name="Cell">
        <title>The Chara Genome: Secondary Complexity and Implications for Plant Terrestrialization.</title>
        <authorList>
            <person name="Nishiyama T."/>
            <person name="Sakayama H."/>
            <person name="Vries J.D."/>
            <person name="Buschmann H."/>
            <person name="Saint-Marcoux D."/>
            <person name="Ullrich K.K."/>
            <person name="Haas F.B."/>
            <person name="Vanderstraeten L."/>
            <person name="Becker D."/>
            <person name="Lang D."/>
            <person name="Vosolsobe S."/>
            <person name="Rombauts S."/>
            <person name="Wilhelmsson P.K.I."/>
            <person name="Janitza P."/>
            <person name="Kern R."/>
            <person name="Heyl A."/>
            <person name="Rumpler F."/>
            <person name="Villalobos L.I.A.C."/>
            <person name="Clay J.M."/>
            <person name="Skokan R."/>
            <person name="Toyoda A."/>
            <person name="Suzuki Y."/>
            <person name="Kagoshima H."/>
            <person name="Schijlen E."/>
            <person name="Tajeshwar N."/>
            <person name="Catarino B."/>
            <person name="Hetherington A.J."/>
            <person name="Saltykova A."/>
            <person name="Bonnot C."/>
            <person name="Breuninger H."/>
            <person name="Symeonidi A."/>
            <person name="Radhakrishnan G.V."/>
            <person name="Van Nieuwerburgh F."/>
            <person name="Deforce D."/>
            <person name="Chang C."/>
            <person name="Karol K.G."/>
            <person name="Hedrich R."/>
            <person name="Ulvskov P."/>
            <person name="Glockner G."/>
            <person name="Delwiche C.F."/>
            <person name="Petrasek J."/>
            <person name="Van de Peer Y."/>
            <person name="Friml J."/>
            <person name="Beilby M."/>
            <person name="Dolan L."/>
            <person name="Kohara Y."/>
            <person name="Sugano S."/>
            <person name="Fujiyama A."/>
            <person name="Delaux P.-M."/>
            <person name="Quint M."/>
            <person name="TheiBen G."/>
            <person name="Hagemann M."/>
            <person name="Harholt J."/>
            <person name="Dunand C."/>
            <person name="Zachgo S."/>
            <person name="Langdale J."/>
            <person name="Maumus F."/>
            <person name="Straeten D.V.D."/>
            <person name="Gould S.B."/>
            <person name="Rensing S.A."/>
        </authorList>
    </citation>
    <scope>NUCLEOTIDE SEQUENCE [LARGE SCALE GENOMIC DNA]</scope>
    <source>
        <strain evidence="2 3">S276</strain>
    </source>
</reference>
<feature type="transmembrane region" description="Helical" evidence="1">
    <location>
        <begin position="6"/>
        <end position="29"/>
    </location>
</feature>
<organism evidence="2 3">
    <name type="scientific">Chara braunii</name>
    <name type="common">Braun's stonewort</name>
    <dbReference type="NCBI Taxonomy" id="69332"/>
    <lineage>
        <taxon>Eukaryota</taxon>
        <taxon>Viridiplantae</taxon>
        <taxon>Streptophyta</taxon>
        <taxon>Charophyceae</taxon>
        <taxon>Charales</taxon>
        <taxon>Characeae</taxon>
        <taxon>Chara</taxon>
    </lineage>
</organism>
<keyword evidence="1" id="KW-0812">Transmembrane</keyword>
<protein>
    <submittedName>
        <fullName evidence="2">Uncharacterized protein</fullName>
    </submittedName>
</protein>
<gene>
    <name evidence="2" type="ORF">CBR_g52429</name>
</gene>
<dbReference type="Gramene" id="GBG91473">
    <property type="protein sequence ID" value="GBG91473"/>
    <property type="gene ID" value="CBR_g52429"/>
</dbReference>
<keyword evidence="1" id="KW-0472">Membrane</keyword>
<comment type="caution">
    <text evidence="2">The sequence shown here is derived from an EMBL/GenBank/DDBJ whole genome shotgun (WGS) entry which is preliminary data.</text>
</comment>
<proteinExistence type="predicted"/>
<dbReference type="Proteomes" id="UP000265515">
    <property type="component" value="Unassembled WGS sequence"/>
</dbReference>
<evidence type="ECO:0000256" key="1">
    <source>
        <dbReference type="SAM" id="Phobius"/>
    </source>
</evidence>
<sequence length="270" mass="31524">MDDHPMYGLLVGFSLWGTIWRFLFPLGFWNTFTCRVETRGGTGTTPYTKEQEEESIKILAEQKARKEKREVVKQARRGSKKWEAEEDPLKRQTIEEEKKLEWTLQLTREKKKRMEEASKVAKELEVVKEQRAQMEAHPDVMGKIEVMVCNIELLVRAEEEQYQFARSQDVTLRSIRLGFGEFAREMMMHVDTEVKARMESTKRFCTGIIEGAKLAAPREEEARHRRDQVKVKFPDPYSGITSYVHLQKIVPQEQVLIAFHALRDEAASFA</sequence>
<dbReference type="AlphaFoldDB" id="A0A388MAE9"/>
<keyword evidence="3" id="KW-1185">Reference proteome</keyword>
<accession>A0A388MAE9</accession>
<evidence type="ECO:0000313" key="2">
    <source>
        <dbReference type="EMBL" id="GBG91473.1"/>
    </source>
</evidence>